<dbReference type="Proteomes" id="UP001589943">
    <property type="component" value="Unassembled WGS sequence"/>
</dbReference>
<reference evidence="2 3" key="1">
    <citation type="submission" date="2024-09" db="EMBL/GenBank/DDBJ databases">
        <authorList>
            <person name="Sun Q."/>
            <person name="Mori K."/>
        </authorList>
    </citation>
    <scope>NUCLEOTIDE SEQUENCE [LARGE SCALE GENOMIC DNA]</scope>
    <source>
        <strain evidence="2 3">NCAIM B.02537</strain>
    </source>
</reference>
<evidence type="ECO:0000259" key="1">
    <source>
        <dbReference type="Pfam" id="PF10099"/>
    </source>
</evidence>
<dbReference type="RefSeq" id="WP_379480851.1">
    <property type="nucleotide sequence ID" value="NZ_JBHLTL010000004.1"/>
</dbReference>
<protein>
    <submittedName>
        <fullName evidence="2">Anti-sigma factor domain-containing protein</fullName>
    </submittedName>
</protein>
<name>A0ABV6PHP7_9SPHN</name>
<accession>A0ABV6PHP7</accession>
<dbReference type="Pfam" id="PF10099">
    <property type="entry name" value="RskA_C"/>
    <property type="match status" value="1"/>
</dbReference>
<comment type="caution">
    <text evidence="2">The sequence shown here is derived from an EMBL/GenBank/DDBJ whole genome shotgun (WGS) entry which is preliminary data.</text>
</comment>
<dbReference type="InterPro" id="IPR018764">
    <property type="entry name" value="RskA_C"/>
</dbReference>
<proteinExistence type="predicted"/>
<evidence type="ECO:0000313" key="3">
    <source>
        <dbReference type="Proteomes" id="UP001589943"/>
    </source>
</evidence>
<gene>
    <name evidence="2" type="ORF">ACFFF7_08035</name>
</gene>
<evidence type="ECO:0000313" key="2">
    <source>
        <dbReference type="EMBL" id="MFC0589360.1"/>
    </source>
</evidence>
<feature type="domain" description="Anti-sigma K factor RskA C-terminal" evidence="1">
    <location>
        <begin position="85"/>
        <end position="210"/>
    </location>
</feature>
<organism evidence="2 3">
    <name type="scientific">Novosphingobium aquiterrae</name>
    <dbReference type="NCBI Taxonomy" id="624388"/>
    <lineage>
        <taxon>Bacteria</taxon>
        <taxon>Pseudomonadati</taxon>
        <taxon>Pseudomonadota</taxon>
        <taxon>Alphaproteobacteria</taxon>
        <taxon>Sphingomonadales</taxon>
        <taxon>Sphingomonadaceae</taxon>
        <taxon>Novosphingobium</taxon>
    </lineage>
</organism>
<dbReference type="EMBL" id="JBHLTL010000004">
    <property type="protein sequence ID" value="MFC0589360.1"/>
    <property type="molecule type" value="Genomic_DNA"/>
</dbReference>
<keyword evidence="3" id="KW-1185">Reference proteome</keyword>
<sequence length="219" mass="22528">MSDDDDLMAAELALGLAGDPAAAARRAADPAFAERVAWWEMHFAGLTSTLGAEPSPDLWPRIAARLPQNDNPRGVLRWKLISGGLAVVSAVTLFMLAQRPQIELPPAPAAPAVASLSGEKGSALAISYDMTTRRLTVAPVQLDPGKGDAELWVIPVGSSEAVSLGVIDAHKPVTHQLAPAQARLVAAGATFAISLEPVGGSPTGHATGPIVASGKLVET</sequence>